<keyword evidence="2" id="KW-0812">Transmembrane</keyword>
<gene>
    <name evidence="3" type="ORF">SAMN02745111_02402</name>
</gene>
<keyword evidence="4" id="KW-1185">Reference proteome</keyword>
<feature type="compositionally biased region" description="Low complexity" evidence="1">
    <location>
        <begin position="92"/>
        <end position="107"/>
    </location>
</feature>
<dbReference type="Proteomes" id="UP000190814">
    <property type="component" value="Unassembled WGS sequence"/>
</dbReference>
<accession>A0A1T4W7Q0</accession>
<feature type="region of interest" description="Disordered" evidence="1">
    <location>
        <begin position="92"/>
        <end position="165"/>
    </location>
</feature>
<dbReference type="AlphaFoldDB" id="A0A1T4W7Q0"/>
<sequence length="286" mass="32324">MFKLIRRIYYNHLDKQEYKRYIKPKEKKPDIDTKQGLSNATIYIAVTVLLLSILLGCIFIFGKKDGNKNKKVVSAESITNELTTKEIITESEVTSVEESTEMTTQEVVTEELSTEEITTEAIETEATTEEPTEETTKKKRKKKRKKRKKKKQKEQTTQQESKQIIPLGNYNESNILNADIVNMIKNSVKANISGSVDSELRELAEYMSSRKLTNAVATYNQLTNDTRTINTAYIKVDIESDDDVSVMGAIEEIISKLPGVNGSYGLSISSFRGNTVGYEIIVILLQ</sequence>
<dbReference type="EMBL" id="FUXZ01000023">
    <property type="protein sequence ID" value="SKA72721.1"/>
    <property type="molecule type" value="Genomic_DNA"/>
</dbReference>
<feature type="compositionally biased region" description="Acidic residues" evidence="1">
    <location>
        <begin position="108"/>
        <end position="133"/>
    </location>
</feature>
<dbReference type="RefSeq" id="WP_078767207.1">
    <property type="nucleotide sequence ID" value="NZ_FUXZ01000023.1"/>
</dbReference>
<evidence type="ECO:0000256" key="1">
    <source>
        <dbReference type="SAM" id="MobiDB-lite"/>
    </source>
</evidence>
<proteinExistence type="predicted"/>
<protein>
    <submittedName>
        <fullName evidence="3">Uncharacterized protein</fullName>
    </submittedName>
</protein>
<name>A0A1T4W7Q0_9FIRM</name>
<evidence type="ECO:0000256" key="2">
    <source>
        <dbReference type="SAM" id="Phobius"/>
    </source>
</evidence>
<keyword evidence="2" id="KW-0472">Membrane</keyword>
<reference evidence="3 4" key="1">
    <citation type="submission" date="2017-02" db="EMBL/GenBank/DDBJ databases">
        <authorList>
            <person name="Peterson S.W."/>
        </authorList>
    </citation>
    <scope>NUCLEOTIDE SEQUENCE [LARGE SCALE GENOMIC DNA]</scope>
    <source>
        <strain evidence="3 4">ATCC 35992</strain>
    </source>
</reference>
<evidence type="ECO:0000313" key="4">
    <source>
        <dbReference type="Proteomes" id="UP000190814"/>
    </source>
</evidence>
<organism evidence="3 4">
    <name type="scientific">Eubacterium uniforme</name>
    <dbReference type="NCBI Taxonomy" id="39495"/>
    <lineage>
        <taxon>Bacteria</taxon>
        <taxon>Bacillati</taxon>
        <taxon>Bacillota</taxon>
        <taxon>Clostridia</taxon>
        <taxon>Eubacteriales</taxon>
        <taxon>Eubacteriaceae</taxon>
        <taxon>Eubacterium</taxon>
    </lineage>
</organism>
<keyword evidence="2" id="KW-1133">Transmembrane helix</keyword>
<evidence type="ECO:0000313" key="3">
    <source>
        <dbReference type="EMBL" id="SKA72721.1"/>
    </source>
</evidence>
<feature type="compositionally biased region" description="Basic residues" evidence="1">
    <location>
        <begin position="137"/>
        <end position="152"/>
    </location>
</feature>
<feature type="transmembrane region" description="Helical" evidence="2">
    <location>
        <begin position="40"/>
        <end position="61"/>
    </location>
</feature>
<dbReference type="STRING" id="39495.SAMN02745111_02402"/>